<dbReference type="GO" id="GO:0003899">
    <property type="term" value="F:DNA-directed RNA polymerase activity"/>
    <property type="evidence" value="ECO:0007669"/>
    <property type="project" value="InterPro"/>
</dbReference>
<gene>
    <name evidence="2" type="ORF">LCPAC403_03820</name>
</gene>
<evidence type="ECO:0000313" key="2">
    <source>
        <dbReference type="EMBL" id="QBK93248.1"/>
    </source>
</evidence>
<sequence length="105" mass="11482">MIKSPSDEKFTIPLYQGKKYHAINEDGIPRMGSRMIAGDCIIGKVRIDKNAGNVIDTSTYVMIGERGTVDKVNVSKGDGVTVVSVRVKYVKPISIGDHLGSFYYA</sequence>
<dbReference type="Pfam" id="PF00562">
    <property type="entry name" value="RNA_pol_Rpb2_6"/>
    <property type="match status" value="1"/>
</dbReference>
<proteinExistence type="predicted"/>
<organism evidence="2">
    <name type="scientific">Pithovirus LCPAC403</name>
    <dbReference type="NCBI Taxonomy" id="2506596"/>
    <lineage>
        <taxon>Viruses</taxon>
        <taxon>Pithoviruses</taxon>
    </lineage>
</organism>
<dbReference type="Gene3D" id="2.40.50.150">
    <property type="match status" value="1"/>
</dbReference>
<dbReference type="InterPro" id="IPR014724">
    <property type="entry name" value="RNA_pol_RPB2_OB-fold"/>
</dbReference>
<dbReference type="GO" id="GO:0003677">
    <property type="term" value="F:DNA binding"/>
    <property type="evidence" value="ECO:0007669"/>
    <property type="project" value="InterPro"/>
</dbReference>
<feature type="domain" description="DNA-directed RNA polymerase subunit 2 hybrid-binding" evidence="1">
    <location>
        <begin position="12"/>
        <end position="101"/>
    </location>
</feature>
<name>A0A481ZBF2_9VIRU</name>
<dbReference type="GO" id="GO:0006351">
    <property type="term" value="P:DNA-templated transcription"/>
    <property type="evidence" value="ECO:0007669"/>
    <property type="project" value="InterPro"/>
</dbReference>
<dbReference type="EMBL" id="MK500592">
    <property type="protein sequence ID" value="QBK93248.1"/>
    <property type="molecule type" value="Genomic_DNA"/>
</dbReference>
<reference evidence="2" key="1">
    <citation type="journal article" date="2019" name="MBio">
        <title>Virus Genomes from Deep Sea Sediments Expand the Ocean Megavirome and Support Independent Origins of Viral Gigantism.</title>
        <authorList>
            <person name="Backstrom D."/>
            <person name="Yutin N."/>
            <person name="Jorgensen S.L."/>
            <person name="Dharamshi J."/>
            <person name="Homa F."/>
            <person name="Zaremba-Niedwiedzka K."/>
            <person name="Spang A."/>
            <person name="Wolf Y.I."/>
            <person name="Koonin E.V."/>
            <person name="Ettema T.J."/>
        </authorList>
    </citation>
    <scope>NUCLEOTIDE SEQUENCE</scope>
</reference>
<protein>
    <submittedName>
        <fullName evidence="2">RNA polymerase subunit beta</fullName>
    </submittedName>
</protein>
<evidence type="ECO:0000259" key="1">
    <source>
        <dbReference type="Pfam" id="PF00562"/>
    </source>
</evidence>
<dbReference type="SUPFAM" id="SSF64484">
    <property type="entry name" value="beta and beta-prime subunits of DNA dependent RNA-polymerase"/>
    <property type="match status" value="1"/>
</dbReference>
<dbReference type="InterPro" id="IPR007120">
    <property type="entry name" value="DNA-dir_RNAP_su2_dom"/>
</dbReference>
<accession>A0A481ZBF2</accession>